<dbReference type="Proteomes" id="UP000027586">
    <property type="component" value="Unassembled WGS sequence"/>
</dbReference>
<gene>
    <name evidence="1" type="ORF">LCOR_10574.1</name>
</gene>
<protein>
    <submittedName>
        <fullName evidence="1">Uncharacterized protein</fullName>
    </submittedName>
</protein>
<dbReference type="VEuPathDB" id="FungiDB:LCOR_10574.1"/>
<organism evidence="1 2">
    <name type="scientific">Lichtheimia corymbifera JMRC:FSU:9682</name>
    <dbReference type="NCBI Taxonomy" id="1263082"/>
    <lineage>
        <taxon>Eukaryota</taxon>
        <taxon>Fungi</taxon>
        <taxon>Fungi incertae sedis</taxon>
        <taxon>Mucoromycota</taxon>
        <taxon>Mucoromycotina</taxon>
        <taxon>Mucoromycetes</taxon>
        <taxon>Mucorales</taxon>
        <taxon>Lichtheimiaceae</taxon>
        <taxon>Lichtheimia</taxon>
    </lineage>
</organism>
<comment type="caution">
    <text evidence="1">The sequence shown here is derived from an EMBL/GenBank/DDBJ whole genome shotgun (WGS) entry which is preliminary data.</text>
</comment>
<proteinExistence type="predicted"/>
<accession>A0A068SBV2</accession>
<dbReference type="AlphaFoldDB" id="A0A068SBV2"/>
<keyword evidence="2" id="KW-1185">Reference proteome</keyword>
<name>A0A068SBV2_9FUNG</name>
<evidence type="ECO:0000313" key="1">
    <source>
        <dbReference type="EMBL" id="CDH59769.1"/>
    </source>
</evidence>
<dbReference type="EMBL" id="CBTN010000075">
    <property type="protein sequence ID" value="CDH59769.1"/>
    <property type="molecule type" value="Genomic_DNA"/>
</dbReference>
<evidence type="ECO:0000313" key="2">
    <source>
        <dbReference type="Proteomes" id="UP000027586"/>
    </source>
</evidence>
<sequence length="94" mass="10594">MSWIEKEAYKENGMALQSTYGYGYGGWMDAIKCCDEKGFLNVVLVTCRVVSMNDGSCRLDMAEDDGGLMRGPSLTKDMLQPWMMILEYSSQITQ</sequence>
<reference evidence="1" key="1">
    <citation type="submission" date="2013-08" db="EMBL/GenBank/DDBJ databases">
        <title>Gene expansion shapes genome architecture in the human pathogen Lichtheimia corymbifera: an evolutionary genomics analysis in the ancient terrestrial Mucorales (Mucoromycotina).</title>
        <authorList>
            <person name="Schwartze V.U."/>
            <person name="Winter S."/>
            <person name="Shelest E."/>
            <person name="Marcet-Houben M."/>
            <person name="Horn F."/>
            <person name="Wehner S."/>
            <person name="Hoffmann K."/>
            <person name="Riege K."/>
            <person name="Sammeth M."/>
            <person name="Nowrousian M."/>
            <person name="Valiante V."/>
            <person name="Linde J."/>
            <person name="Jacobsen I.D."/>
            <person name="Marz M."/>
            <person name="Brakhage A.A."/>
            <person name="Gabaldon T."/>
            <person name="Bocker S."/>
            <person name="Voigt K."/>
        </authorList>
    </citation>
    <scope>NUCLEOTIDE SEQUENCE [LARGE SCALE GENOMIC DNA]</scope>
    <source>
        <strain evidence="1">FSU 9682</strain>
    </source>
</reference>